<keyword evidence="3" id="KW-1185">Reference proteome</keyword>
<dbReference type="EMBL" id="CP042817">
    <property type="protein sequence ID" value="QEJ97798.1"/>
    <property type="molecule type" value="Genomic_DNA"/>
</dbReference>
<proteinExistence type="predicted"/>
<dbReference type="EMBL" id="CDNC01000001">
    <property type="protein sequence ID" value="CEM60351.1"/>
    <property type="molecule type" value="Genomic_DNA"/>
</dbReference>
<evidence type="ECO:0000313" key="1">
    <source>
        <dbReference type="EMBL" id="CEM60351.1"/>
    </source>
</evidence>
<evidence type="ECO:0000313" key="3">
    <source>
        <dbReference type="Proteomes" id="UP000042527"/>
    </source>
</evidence>
<dbReference type="OrthoDB" id="371237at2"/>
<evidence type="ECO:0000313" key="4">
    <source>
        <dbReference type="Proteomes" id="UP000323594"/>
    </source>
</evidence>
<name>A0A0B7GUH2_TREPH</name>
<reference evidence="2 4" key="3">
    <citation type="submission" date="2019-08" db="EMBL/GenBank/DDBJ databases">
        <authorList>
            <person name="Kuhnert P."/>
        </authorList>
    </citation>
    <scope>NUCLEOTIDE SEQUENCE [LARGE SCALE GENOMIC DNA]</scope>
    <source>
        <strain evidence="2 4">B36.5</strain>
    </source>
</reference>
<organism evidence="1 3">
    <name type="scientific">Treponema phagedenis</name>
    <dbReference type="NCBI Taxonomy" id="162"/>
    <lineage>
        <taxon>Bacteria</taxon>
        <taxon>Pseudomonadati</taxon>
        <taxon>Spirochaetota</taxon>
        <taxon>Spirochaetia</taxon>
        <taxon>Spirochaetales</taxon>
        <taxon>Treponemataceae</taxon>
        <taxon>Treponema</taxon>
    </lineage>
</organism>
<dbReference type="Proteomes" id="UP000323594">
    <property type="component" value="Chromosome"/>
</dbReference>
<sequence>MPEIIDWEDKKYKEIFEDELRLLSRRRKNDPSCTLSDIEGILHSLYIIDGNNQEGRSTVQQISLSATIAAYEHFIYEWKGELKK</sequence>
<dbReference type="RefSeq" id="WP_002700121.1">
    <property type="nucleotide sequence ID" value="NZ_CDNC01000001.1"/>
</dbReference>
<reference evidence="1" key="1">
    <citation type="submission" date="2015-01" db="EMBL/GenBank/DDBJ databases">
        <authorList>
            <person name="Xiang T."/>
            <person name="Song Y."/>
            <person name="Huang L."/>
            <person name="Wang B."/>
            <person name="Wu P."/>
        </authorList>
    </citation>
    <scope>NUCLEOTIDE SEQUENCE [LARGE SCALE GENOMIC DNA]</scope>
    <source>
        <strain evidence="1">V1</strain>
    </source>
</reference>
<dbReference type="AlphaFoldDB" id="A0A0B7GUH2"/>
<reference evidence="3" key="2">
    <citation type="submission" date="2015-01" db="EMBL/GenBank/DDBJ databases">
        <authorList>
            <person name="Manzoor Shahid"/>
            <person name="Zubair Saima"/>
        </authorList>
    </citation>
    <scope>NUCLEOTIDE SEQUENCE [LARGE SCALE GENOMIC DNA]</scope>
    <source>
        <strain evidence="3">V1</strain>
    </source>
</reference>
<evidence type="ECO:0000313" key="2">
    <source>
        <dbReference type="EMBL" id="QEJ97798.1"/>
    </source>
</evidence>
<gene>
    <name evidence="2" type="ORF">FUT82_07180</name>
    <name evidence="1" type="ORF">TPHV1_10019</name>
</gene>
<dbReference type="Proteomes" id="UP000042527">
    <property type="component" value="Unassembled WGS sequence"/>
</dbReference>
<dbReference type="GeneID" id="57753609"/>
<protein>
    <submittedName>
        <fullName evidence="1">Uncharacterized protein</fullName>
    </submittedName>
</protein>
<accession>A0A0B7GUH2</accession>